<evidence type="ECO:0000313" key="6">
    <source>
        <dbReference type="EMBL" id="MBC8584518.1"/>
    </source>
</evidence>
<comment type="caution">
    <text evidence="6">The sequence shown here is derived from an EMBL/GenBank/DDBJ whole genome shotgun (WGS) entry which is preliminary data.</text>
</comment>
<dbReference type="Proteomes" id="UP000623678">
    <property type="component" value="Unassembled WGS sequence"/>
</dbReference>
<proteinExistence type="inferred from homology"/>
<evidence type="ECO:0000256" key="1">
    <source>
        <dbReference type="ARBA" id="ARBA00001947"/>
    </source>
</evidence>
<dbReference type="EMBL" id="JACRTD010000002">
    <property type="protein sequence ID" value="MBC8584518.1"/>
    <property type="molecule type" value="Genomic_DNA"/>
</dbReference>
<evidence type="ECO:0000256" key="5">
    <source>
        <dbReference type="ARBA" id="ARBA00024029"/>
    </source>
</evidence>
<evidence type="ECO:0000313" key="7">
    <source>
        <dbReference type="Proteomes" id="UP000623678"/>
    </source>
</evidence>
<gene>
    <name evidence="6" type="ORF">H8705_02870</name>
</gene>
<protein>
    <submittedName>
        <fullName evidence="6">Creatininase family protein</fullName>
    </submittedName>
</protein>
<keyword evidence="7" id="KW-1185">Reference proteome</keyword>
<organism evidence="6 7">
    <name type="scientific">Youxingia wuxianensis</name>
    <dbReference type="NCBI Taxonomy" id="2763678"/>
    <lineage>
        <taxon>Bacteria</taxon>
        <taxon>Bacillati</taxon>
        <taxon>Bacillota</taxon>
        <taxon>Clostridia</taxon>
        <taxon>Eubacteriales</taxon>
        <taxon>Oscillospiraceae</taxon>
        <taxon>Youxingia</taxon>
    </lineage>
</organism>
<dbReference type="InterPro" id="IPR003785">
    <property type="entry name" value="Creatininase/forma_Hydrolase"/>
</dbReference>
<dbReference type="SUPFAM" id="SSF102215">
    <property type="entry name" value="Creatininase"/>
    <property type="match status" value="1"/>
</dbReference>
<dbReference type="GO" id="GO:0009231">
    <property type="term" value="P:riboflavin biosynthetic process"/>
    <property type="evidence" value="ECO:0007669"/>
    <property type="project" value="TreeGrafter"/>
</dbReference>
<comment type="similarity">
    <text evidence="5">Belongs to the creatininase superfamily.</text>
</comment>
<comment type="cofactor">
    <cofactor evidence="1">
        <name>Zn(2+)</name>
        <dbReference type="ChEBI" id="CHEBI:29105"/>
    </cofactor>
</comment>
<evidence type="ECO:0000256" key="2">
    <source>
        <dbReference type="ARBA" id="ARBA00022723"/>
    </source>
</evidence>
<dbReference type="GO" id="GO:0046872">
    <property type="term" value="F:metal ion binding"/>
    <property type="evidence" value="ECO:0007669"/>
    <property type="project" value="UniProtKB-KW"/>
</dbReference>
<dbReference type="AlphaFoldDB" id="A0A926IHA9"/>
<dbReference type="Gene3D" id="3.40.50.10310">
    <property type="entry name" value="Creatininase"/>
    <property type="match status" value="1"/>
</dbReference>
<name>A0A926IHA9_9FIRM</name>
<dbReference type="PANTHER" id="PTHR35005">
    <property type="entry name" value="3-DEHYDRO-SCYLLO-INOSOSE HYDROLASE"/>
    <property type="match status" value="1"/>
</dbReference>
<accession>A0A926IHA9</accession>
<keyword evidence="4" id="KW-0862">Zinc</keyword>
<sequence length="274" mass="30744">MQCSFDFTGPRWLQNMKWKQVADYLEQGGDTIILPCGQTEQHGPHLPMGTDTYAAMAMADSLAERVDALIAPPIWVGWAPRMQAFPGSMTLRASTLEKLLIDCLEVLAYQGFKRIYVLNGHRRENLPPIEIACAKVRYKTNAWIAILDPSYFGMKAQVALRNGNANLLSHAAGIETANMLYVVPELVHEDLFEDTPEEKQLNVDQYVMKDKALLYDTPAEFRQLRGEKGVRGTVTWGTAERGKSYHEAVVTGMEAFIREHSNRPAELNTNACIV</sequence>
<evidence type="ECO:0000256" key="3">
    <source>
        <dbReference type="ARBA" id="ARBA00022801"/>
    </source>
</evidence>
<dbReference type="GO" id="GO:0016811">
    <property type="term" value="F:hydrolase activity, acting on carbon-nitrogen (but not peptide) bonds, in linear amides"/>
    <property type="evidence" value="ECO:0007669"/>
    <property type="project" value="TreeGrafter"/>
</dbReference>
<dbReference type="InterPro" id="IPR024087">
    <property type="entry name" value="Creatininase-like_sf"/>
</dbReference>
<dbReference type="PANTHER" id="PTHR35005:SF1">
    <property type="entry name" value="2-AMINO-5-FORMYLAMINO-6-RIBOSYLAMINOPYRIMIDIN-4(3H)-ONE 5'-MONOPHOSPHATE DEFORMYLASE"/>
    <property type="match status" value="1"/>
</dbReference>
<reference evidence="6" key="1">
    <citation type="submission" date="2020-08" db="EMBL/GenBank/DDBJ databases">
        <title>Genome public.</title>
        <authorList>
            <person name="Liu C."/>
            <person name="Sun Q."/>
        </authorList>
    </citation>
    <scope>NUCLEOTIDE SEQUENCE</scope>
    <source>
        <strain evidence="6">NSJ-64</strain>
    </source>
</reference>
<keyword evidence="3" id="KW-0378">Hydrolase</keyword>
<dbReference type="Pfam" id="PF02633">
    <property type="entry name" value="Creatininase"/>
    <property type="match status" value="1"/>
</dbReference>
<keyword evidence="2" id="KW-0479">Metal-binding</keyword>
<evidence type="ECO:0000256" key="4">
    <source>
        <dbReference type="ARBA" id="ARBA00022833"/>
    </source>
</evidence>
<dbReference type="RefSeq" id="WP_262394350.1">
    <property type="nucleotide sequence ID" value="NZ_JACRTD010000002.1"/>
</dbReference>